<sequence>MEVDSVLVTGANRGIGLEFVRQLVALPKPPRFVFATYRDRNSVEALKKIRETTKGTQVLLIKMDIREADQIEAARKIVEDMVGDRGLNLLINNAGALKWTGFPEITEEDLLFHFSTNTVGPVMVLKEMLPLLQRAATQKSAGMSVSRAAVLNISSMGGSITSLTEQTPKEFLKVMGYRTSKAALNMAMKVVALTVKEKGVLVVNMCPGWVKTDMGSERADLEVTDSISTMLKTLSQLDESHHGAFLDRKGETIPF</sequence>
<evidence type="ECO:0000256" key="2">
    <source>
        <dbReference type="ARBA" id="ARBA00023002"/>
    </source>
</evidence>
<dbReference type="Proteomes" id="UP000887013">
    <property type="component" value="Unassembled WGS sequence"/>
</dbReference>
<dbReference type="CDD" id="cd05325">
    <property type="entry name" value="carb_red_sniffer_like_SDR_c"/>
    <property type="match status" value="1"/>
</dbReference>
<evidence type="ECO:0000256" key="1">
    <source>
        <dbReference type="ARBA" id="ARBA00022857"/>
    </source>
</evidence>
<proteinExistence type="predicted"/>
<organism evidence="3 4">
    <name type="scientific">Nephila pilipes</name>
    <name type="common">Giant wood spider</name>
    <name type="synonym">Nephila maculata</name>
    <dbReference type="NCBI Taxonomy" id="299642"/>
    <lineage>
        <taxon>Eukaryota</taxon>
        <taxon>Metazoa</taxon>
        <taxon>Ecdysozoa</taxon>
        <taxon>Arthropoda</taxon>
        <taxon>Chelicerata</taxon>
        <taxon>Arachnida</taxon>
        <taxon>Araneae</taxon>
        <taxon>Araneomorphae</taxon>
        <taxon>Entelegynae</taxon>
        <taxon>Araneoidea</taxon>
        <taxon>Nephilidae</taxon>
        <taxon>Nephila</taxon>
    </lineage>
</organism>
<dbReference type="OrthoDB" id="6411395at2759"/>
<dbReference type="InterPro" id="IPR036291">
    <property type="entry name" value="NAD(P)-bd_dom_sf"/>
</dbReference>
<evidence type="ECO:0000313" key="4">
    <source>
        <dbReference type="Proteomes" id="UP000887013"/>
    </source>
</evidence>
<dbReference type="InterPro" id="IPR051468">
    <property type="entry name" value="Fungal_SecMetab_SDRs"/>
</dbReference>
<evidence type="ECO:0000313" key="3">
    <source>
        <dbReference type="EMBL" id="GFS93666.1"/>
    </source>
</evidence>
<gene>
    <name evidence="3" type="primary">AVEN_209667_1</name>
    <name evidence="3" type="ORF">NPIL_176161</name>
</gene>
<dbReference type="InterPro" id="IPR002347">
    <property type="entry name" value="SDR_fam"/>
</dbReference>
<dbReference type="AlphaFoldDB" id="A0A8X6TAE8"/>
<dbReference type="EMBL" id="BMAW01100183">
    <property type="protein sequence ID" value="GFS93666.1"/>
    <property type="molecule type" value="Genomic_DNA"/>
</dbReference>
<keyword evidence="2" id="KW-0560">Oxidoreductase</keyword>
<dbReference type="GO" id="GO:0016491">
    <property type="term" value="F:oxidoreductase activity"/>
    <property type="evidence" value="ECO:0007669"/>
    <property type="project" value="UniProtKB-KW"/>
</dbReference>
<protein>
    <recommendedName>
        <fullName evidence="5">C-factor</fullName>
    </recommendedName>
</protein>
<dbReference type="PRINTS" id="PR00081">
    <property type="entry name" value="GDHRDH"/>
</dbReference>
<keyword evidence="1" id="KW-0521">NADP</keyword>
<dbReference type="Gene3D" id="3.40.50.720">
    <property type="entry name" value="NAD(P)-binding Rossmann-like Domain"/>
    <property type="match status" value="1"/>
</dbReference>
<dbReference type="GO" id="GO:0005737">
    <property type="term" value="C:cytoplasm"/>
    <property type="evidence" value="ECO:0007669"/>
    <property type="project" value="TreeGrafter"/>
</dbReference>
<accession>A0A8X6TAE8</accession>
<comment type="caution">
    <text evidence="3">The sequence shown here is derived from an EMBL/GenBank/DDBJ whole genome shotgun (WGS) entry which is preliminary data.</text>
</comment>
<reference evidence="3" key="1">
    <citation type="submission" date="2020-08" db="EMBL/GenBank/DDBJ databases">
        <title>Multicomponent nature underlies the extraordinary mechanical properties of spider dragline silk.</title>
        <authorList>
            <person name="Kono N."/>
            <person name="Nakamura H."/>
            <person name="Mori M."/>
            <person name="Yoshida Y."/>
            <person name="Ohtoshi R."/>
            <person name="Malay A.D."/>
            <person name="Moran D.A.P."/>
            <person name="Tomita M."/>
            <person name="Numata K."/>
            <person name="Arakawa K."/>
        </authorList>
    </citation>
    <scope>NUCLEOTIDE SEQUENCE</scope>
</reference>
<dbReference type="SUPFAM" id="SSF51735">
    <property type="entry name" value="NAD(P)-binding Rossmann-fold domains"/>
    <property type="match status" value="1"/>
</dbReference>
<evidence type="ECO:0008006" key="5">
    <source>
        <dbReference type="Google" id="ProtNLM"/>
    </source>
</evidence>
<keyword evidence="4" id="KW-1185">Reference proteome</keyword>
<dbReference type="PANTHER" id="PTHR43544">
    <property type="entry name" value="SHORT-CHAIN DEHYDROGENASE/REDUCTASE"/>
    <property type="match status" value="1"/>
</dbReference>
<name>A0A8X6TAE8_NEPPI</name>
<dbReference type="PANTHER" id="PTHR43544:SF7">
    <property type="entry name" value="NADB-LER2"/>
    <property type="match status" value="1"/>
</dbReference>
<dbReference type="Pfam" id="PF00106">
    <property type="entry name" value="adh_short"/>
    <property type="match status" value="1"/>
</dbReference>